<dbReference type="PANTHER" id="PTHR48193:SF2">
    <property type="entry name" value="ZINC METALLOPROTEASE ZMPB"/>
    <property type="match status" value="1"/>
</dbReference>
<evidence type="ECO:0000313" key="3">
    <source>
        <dbReference type="Proteomes" id="UP000325313"/>
    </source>
</evidence>
<organism evidence="2 3">
    <name type="scientific">Puccinia graminis f. sp. tritici</name>
    <dbReference type="NCBI Taxonomy" id="56615"/>
    <lineage>
        <taxon>Eukaryota</taxon>
        <taxon>Fungi</taxon>
        <taxon>Dikarya</taxon>
        <taxon>Basidiomycota</taxon>
        <taxon>Pucciniomycotina</taxon>
        <taxon>Pucciniomycetes</taxon>
        <taxon>Pucciniales</taxon>
        <taxon>Pucciniaceae</taxon>
        <taxon>Puccinia</taxon>
    </lineage>
</organism>
<evidence type="ECO:0000313" key="2">
    <source>
        <dbReference type="EMBL" id="KAA1097049.1"/>
    </source>
</evidence>
<comment type="caution">
    <text evidence="2">The sequence shown here is derived from an EMBL/GenBank/DDBJ whole genome shotgun (WGS) entry which is preliminary data.</text>
</comment>
<feature type="compositionally biased region" description="Basic and acidic residues" evidence="1">
    <location>
        <begin position="817"/>
        <end position="826"/>
    </location>
</feature>
<feature type="compositionally biased region" description="Low complexity" evidence="1">
    <location>
        <begin position="318"/>
        <end position="342"/>
    </location>
</feature>
<feature type="compositionally biased region" description="Acidic residues" evidence="1">
    <location>
        <begin position="566"/>
        <end position="577"/>
    </location>
</feature>
<name>A0A5B0PAW8_PUCGR</name>
<feature type="compositionally biased region" description="Polar residues" evidence="1">
    <location>
        <begin position="705"/>
        <end position="733"/>
    </location>
</feature>
<protein>
    <submittedName>
        <fullName evidence="2">Golgi to ER traffic-protein</fullName>
    </submittedName>
</protein>
<feature type="compositionally biased region" description="Polar residues" evidence="1">
    <location>
        <begin position="177"/>
        <end position="194"/>
    </location>
</feature>
<feature type="compositionally biased region" description="Basic and acidic residues" evidence="1">
    <location>
        <begin position="388"/>
        <end position="397"/>
    </location>
</feature>
<evidence type="ECO:0000256" key="1">
    <source>
        <dbReference type="SAM" id="MobiDB-lite"/>
    </source>
</evidence>
<feature type="region of interest" description="Disordered" evidence="1">
    <location>
        <begin position="261"/>
        <end position="826"/>
    </location>
</feature>
<dbReference type="InterPro" id="IPR053094">
    <property type="entry name" value="Zinc_metalloprotease_ZmpB"/>
</dbReference>
<feature type="compositionally biased region" description="Low complexity" evidence="1">
    <location>
        <begin position="160"/>
        <end position="176"/>
    </location>
</feature>
<proteinExistence type="predicted"/>
<feature type="compositionally biased region" description="Acidic residues" evidence="1">
    <location>
        <begin position="502"/>
        <end position="515"/>
    </location>
</feature>
<gene>
    <name evidence="2" type="primary">GET3_32</name>
    <name evidence="2" type="ORF">PGTUg99_002510</name>
</gene>
<dbReference type="PANTHER" id="PTHR48193">
    <property type="entry name" value="ZINC METALLOPROTEASE ZMPB-RELATED"/>
    <property type="match status" value="1"/>
</dbReference>
<feature type="compositionally biased region" description="Low complexity" evidence="1">
    <location>
        <begin position="777"/>
        <end position="789"/>
    </location>
</feature>
<feature type="compositionally biased region" description="Polar residues" evidence="1">
    <location>
        <begin position="448"/>
        <end position="457"/>
    </location>
</feature>
<dbReference type="EMBL" id="VDEP01000357">
    <property type="protein sequence ID" value="KAA1097049.1"/>
    <property type="molecule type" value="Genomic_DNA"/>
</dbReference>
<feature type="compositionally biased region" description="Basic residues" evidence="1">
    <location>
        <begin position="790"/>
        <end position="807"/>
    </location>
</feature>
<feature type="compositionally biased region" description="Low complexity" evidence="1">
    <location>
        <begin position="588"/>
        <end position="617"/>
    </location>
</feature>
<feature type="compositionally biased region" description="Acidic residues" evidence="1">
    <location>
        <begin position="1315"/>
        <end position="1335"/>
    </location>
</feature>
<feature type="compositionally biased region" description="Basic and acidic residues" evidence="1">
    <location>
        <begin position="750"/>
        <end position="759"/>
    </location>
</feature>
<feature type="compositionally biased region" description="Polar residues" evidence="1">
    <location>
        <begin position="288"/>
        <end position="305"/>
    </location>
</feature>
<accession>A0A5B0PAW8</accession>
<feature type="region of interest" description="Disordered" evidence="1">
    <location>
        <begin position="151"/>
        <end position="197"/>
    </location>
</feature>
<feature type="compositionally biased region" description="Polar residues" evidence="1">
    <location>
        <begin position="491"/>
        <end position="501"/>
    </location>
</feature>
<feature type="compositionally biased region" description="Low complexity" evidence="1">
    <location>
        <begin position="638"/>
        <end position="654"/>
    </location>
</feature>
<feature type="region of interest" description="Disordered" evidence="1">
    <location>
        <begin position="1312"/>
        <end position="1335"/>
    </location>
</feature>
<feature type="compositionally biased region" description="Low complexity" evidence="1">
    <location>
        <begin position="523"/>
        <end position="536"/>
    </location>
</feature>
<feature type="compositionally biased region" description="Polar residues" evidence="1">
    <location>
        <begin position="673"/>
        <end position="682"/>
    </location>
</feature>
<feature type="compositionally biased region" description="Polar residues" evidence="1">
    <location>
        <begin position="555"/>
        <end position="565"/>
    </location>
</feature>
<sequence>MKAQLTPPPQKRSNKLHSALANSSIKTHINKTLANQPAAGALGTEPYTPAPETDLAERDLTRPNGQEICQTLTHKRDLTRHSVQEIRQMLKHIRARIDHLQAQHFPLRGNSPNLDTLHDLYIMGLKSFAQEAEAKLHDAVVEETDYVSGPVDIPVPSNTPLAPANNSSNHPSSTPLAQGSSQCQVAAKNSSNQPPIDVDLASRSLTACRDTFQTPPPKWIPELTPQMLNILAGREDRLTTQKFGLAVLVMQLSHRMGKLPLTIAAPPPENQSDSGGRGTDDVDHRASGQHTSTSPPPDQQTQTETEGVDTDTNDNPGTTQDQSQTRQTDTSQNSQSGENQNSDVPDLDCRASGQQNSNSSSPPPDQDCRASAQQNSNSPLPPPPDQQTRTETERIDTELNDNPGTTGDQSHTRQTASSPNSQSGGNQAVETQKSVGGETADLDRRTSGQHTSSTPPDQTEREGDDEEMNDGERATENGSQAQRSPDCRASGQRTSSTPPDQTEQEGDDEMNDEEQPTGNGSRAQQSTQSQKTSQAAENPNSVAGETANPDRRASGQRTLSTPPDQTEQEGDDEEMNDEERATENGSRDQQSTQSQKTDQAAADLRTSSQRTSSTPPDQTEREGDDEEMNDGERATENGSQAQQSTQSQKTGQAAENPNSVAGETADPDRRASGQRTSSTPPDQTEREGDDEEMNDEERATENGSRDQQSTQFQKTAGATGVNSGSQEITQSENRGGDREGNSEGLNLADTTDRQQEETANRNGNTGGASQRPKRNTSKSNPHVQSQSSSSKKRKSHVKAPKPRSKRQKGGEPPDASDGQRSESGEGEITYEKDFGMLKKPIDMTLLVLPNRGSRNQQMYYDMYKGLTCARPEPGQFIKPLLSNIIGCILHNQHLAPEEPVFLGNNCDTWKDDLSAFFDDGLPQIVNCCPRLFQLPSPHPFLNKKNVRLEVLTHGMYEMLPDRRGGGWAALHQMMCRNTSRVPHNSGDFQGTVKAGVKRLQQALRDCVTHIKPNDGQCPLPSINDTQEEQERRGLGAATVWLYDQVTTVGVPVDLSACPRRSSEGLNFIYKRAWEMLLAVALIYYGADTAERQKDGQKGRPGEDGRIQGPPELRRAIINGKGTPKAKADAWHEARLKSYSSLALFLTFGVAGWFHCHTDRRKFNIRDVFSLYTLANEMAHAKVSINSILYHGFSTNSAPAPIPSPWQLLNNHLIRLLTDANVGQPQLDWYDAVIIWEEGLTHDRLAPLMMKDFLSEVLVGGPSLSTTATDAPDVEGYRGLEDEWGLRAKRMLLGAEDHQLMLLQRLEANGVITTESGEEEAPDGEEEAPDGEGDIS</sequence>
<dbReference type="Proteomes" id="UP000325313">
    <property type="component" value="Unassembled WGS sequence"/>
</dbReference>
<reference evidence="2 3" key="1">
    <citation type="submission" date="2019-05" db="EMBL/GenBank/DDBJ databases">
        <title>Emergence of the Ug99 lineage of the wheat stem rust pathogen through somatic hybridization.</title>
        <authorList>
            <person name="Li F."/>
            <person name="Upadhyaya N.M."/>
            <person name="Sperschneider J."/>
            <person name="Matny O."/>
            <person name="Nguyen-Phuc H."/>
            <person name="Mago R."/>
            <person name="Raley C."/>
            <person name="Miller M.E."/>
            <person name="Silverstein K.A.T."/>
            <person name="Henningsen E."/>
            <person name="Hirsch C.D."/>
            <person name="Visser B."/>
            <person name="Pretorius Z.A."/>
            <person name="Steffenson B.J."/>
            <person name="Schwessinger B."/>
            <person name="Dodds P.N."/>
            <person name="Figueroa M."/>
        </authorList>
    </citation>
    <scope>NUCLEOTIDE SEQUENCE [LARGE SCALE GENOMIC DNA]</scope>
    <source>
        <strain evidence="2 3">Ug99</strain>
    </source>
</reference>
<feature type="compositionally biased region" description="Polar residues" evidence="1">
    <location>
        <begin position="400"/>
        <end position="434"/>
    </location>
</feature>